<dbReference type="AlphaFoldDB" id="A0A1X7IFS2"/>
<dbReference type="STRING" id="1028.SAMN05661096_00576"/>
<evidence type="ECO:0000313" key="2">
    <source>
        <dbReference type="EMBL" id="SMG13098.1"/>
    </source>
</evidence>
<reference evidence="3" key="1">
    <citation type="submission" date="2017-04" db="EMBL/GenBank/DDBJ databases">
        <authorList>
            <person name="Varghese N."/>
            <person name="Submissions S."/>
        </authorList>
    </citation>
    <scope>NUCLEOTIDE SEQUENCE [LARGE SCALE GENOMIC DNA]</scope>
    <source>
        <strain evidence="3">DSM 4125</strain>
    </source>
</reference>
<protein>
    <submittedName>
        <fullName evidence="2">HEPN domain-containing protein</fullName>
    </submittedName>
</protein>
<sequence>MEPMTKTLLETADELLARANNELCKPEEDVVHYSVCQNAYDAIVNYLGSFLLDNDVEFEKTSNVEDLLSNCRSIDKRFNELNLAPLYNPTKSEDTWMSLNTANSFTAMAENTRKMVREE</sequence>
<evidence type="ECO:0000259" key="1">
    <source>
        <dbReference type="Pfam" id="PF05168"/>
    </source>
</evidence>
<feature type="domain" description="HEPN" evidence="1">
    <location>
        <begin position="6"/>
        <end position="81"/>
    </location>
</feature>
<gene>
    <name evidence="2" type="ORF">SAMN05661096_00576</name>
</gene>
<keyword evidence="3" id="KW-1185">Reference proteome</keyword>
<organism evidence="2 3">
    <name type="scientific">Marivirga sericea</name>
    <dbReference type="NCBI Taxonomy" id="1028"/>
    <lineage>
        <taxon>Bacteria</taxon>
        <taxon>Pseudomonadati</taxon>
        <taxon>Bacteroidota</taxon>
        <taxon>Cytophagia</taxon>
        <taxon>Cytophagales</taxon>
        <taxon>Marivirgaceae</taxon>
        <taxon>Marivirga</taxon>
    </lineage>
</organism>
<dbReference type="Gene3D" id="1.20.120.330">
    <property type="entry name" value="Nucleotidyltransferases domain 2"/>
    <property type="match status" value="1"/>
</dbReference>
<dbReference type="OrthoDB" id="1440109at2"/>
<dbReference type="Proteomes" id="UP000193804">
    <property type="component" value="Unassembled WGS sequence"/>
</dbReference>
<name>A0A1X7IFS2_9BACT</name>
<dbReference type="InterPro" id="IPR007842">
    <property type="entry name" value="HEPN_dom"/>
</dbReference>
<evidence type="ECO:0000313" key="3">
    <source>
        <dbReference type="Proteomes" id="UP000193804"/>
    </source>
</evidence>
<dbReference type="Pfam" id="PF05168">
    <property type="entry name" value="HEPN"/>
    <property type="match status" value="1"/>
</dbReference>
<proteinExistence type="predicted"/>
<dbReference type="EMBL" id="FXAW01000001">
    <property type="protein sequence ID" value="SMG13098.1"/>
    <property type="molecule type" value="Genomic_DNA"/>
</dbReference>
<accession>A0A1X7IFS2</accession>